<gene>
    <name evidence="1" type="ORF">CH371_09945</name>
</gene>
<accession>A0A2M9ZBP1</accession>
<name>A0A2M9ZBP1_9LEPT</name>
<dbReference type="RefSeq" id="WP_100758757.1">
    <property type="nucleotide sequence ID" value="NZ_NPDT01000003.1"/>
</dbReference>
<proteinExistence type="predicted"/>
<dbReference type="AlphaFoldDB" id="A0A2M9ZBP1"/>
<reference evidence="1 2" key="1">
    <citation type="submission" date="2017-07" db="EMBL/GenBank/DDBJ databases">
        <title>Leptospira spp. isolated from tropical soils.</title>
        <authorList>
            <person name="Thibeaux R."/>
            <person name="Iraola G."/>
            <person name="Ferres I."/>
            <person name="Bierque E."/>
            <person name="Girault D."/>
            <person name="Soupe-Gilbert M.-E."/>
            <person name="Picardeau M."/>
            <person name="Goarant C."/>
        </authorList>
    </citation>
    <scope>NUCLEOTIDE SEQUENCE [LARGE SCALE GENOMIC DNA]</scope>
    <source>
        <strain evidence="1 2">FH2-C-A2</strain>
    </source>
</reference>
<comment type="caution">
    <text evidence="1">The sequence shown here is derived from an EMBL/GenBank/DDBJ whole genome shotgun (WGS) entry which is preliminary data.</text>
</comment>
<dbReference type="Proteomes" id="UP000231912">
    <property type="component" value="Unassembled WGS sequence"/>
</dbReference>
<dbReference type="EMBL" id="NPDT01000003">
    <property type="protein sequence ID" value="PJZ65855.1"/>
    <property type="molecule type" value="Genomic_DNA"/>
</dbReference>
<evidence type="ECO:0000313" key="2">
    <source>
        <dbReference type="Proteomes" id="UP000231912"/>
    </source>
</evidence>
<protein>
    <submittedName>
        <fullName evidence="1">Uncharacterized protein</fullName>
    </submittedName>
</protein>
<organism evidence="1 2">
    <name type="scientific">Leptospira wolffii</name>
    <dbReference type="NCBI Taxonomy" id="409998"/>
    <lineage>
        <taxon>Bacteria</taxon>
        <taxon>Pseudomonadati</taxon>
        <taxon>Spirochaetota</taxon>
        <taxon>Spirochaetia</taxon>
        <taxon>Leptospirales</taxon>
        <taxon>Leptospiraceae</taxon>
        <taxon>Leptospira</taxon>
    </lineage>
</organism>
<dbReference type="InterPro" id="IPR025365">
    <property type="entry name" value="DUF4269"/>
</dbReference>
<dbReference type="Pfam" id="PF14091">
    <property type="entry name" value="DUF4269"/>
    <property type="match status" value="1"/>
</dbReference>
<sequence>MISDRYSECLKLLEKHGILSKLKDSDPEFVGSIPISLDLPDSDIDIICNIQPSLVGILEGFSRFPNYMLSERNLGGVPSLVCRFQLESEKVEIVAQAIPTRSQIPYLHLLIQKEILKENGENIRKKVLERKGSGKTTEESFAEILDLEGKDPYAALLEYGRKKGTIV</sequence>
<evidence type="ECO:0000313" key="1">
    <source>
        <dbReference type="EMBL" id="PJZ65855.1"/>
    </source>
</evidence>